<dbReference type="RefSeq" id="WP_112440213.1">
    <property type="nucleotide sequence ID" value="NZ_CP030073.1"/>
</dbReference>
<dbReference type="KEGG" id="scad:DN051_32345"/>
<evidence type="ECO:0000313" key="2">
    <source>
        <dbReference type="EMBL" id="AWW40790.1"/>
    </source>
</evidence>
<feature type="domain" description="Peptidase C51" evidence="1">
    <location>
        <begin position="40"/>
        <end position="123"/>
    </location>
</feature>
<organism evidence="2 3">
    <name type="scientific">Streptomyces cadmiisoli</name>
    <dbReference type="NCBI Taxonomy" id="2184053"/>
    <lineage>
        <taxon>Bacteria</taxon>
        <taxon>Bacillati</taxon>
        <taxon>Actinomycetota</taxon>
        <taxon>Actinomycetes</taxon>
        <taxon>Kitasatosporales</taxon>
        <taxon>Streptomycetaceae</taxon>
        <taxon>Streptomyces</taxon>
        <taxon>Streptomyces aurantiacus group</taxon>
    </lineage>
</organism>
<dbReference type="SUPFAM" id="SSF54001">
    <property type="entry name" value="Cysteine proteinases"/>
    <property type="match status" value="1"/>
</dbReference>
<evidence type="ECO:0000313" key="3">
    <source>
        <dbReference type="Proteomes" id="UP000249616"/>
    </source>
</evidence>
<dbReference type="Pfam" id="PF05257">
    <property type="entry name" value="CHAP"/>
    <property type="match status" value="1"/>
</dbReference>
<keyword evidence="3" id="KW-1185">Reference proteome</keyword>
<proteinExistence type="predicted"/>
<dbReference type="InterPro" id="IPR038765">
    <property type="entry name" value="Papain-like_cys_pep_sf"/>
</dbReference>
<sequence>MSKKGVGVSVNKMLAECKSWVDKGYKEGRNNDTIFGRWYGLNYNPWCDMFISYCGSKSGNANAIGKFAYCPAHVNWFKARNQWGLTPRIGAIVFYDWDGDGLADHVGIVKSYTDSTITTYEGNTSASNAGSQSNGDGAYQRTRARKVPSVLGYGYPAYPKAIVRPPIARPPAFPGLDKLYPGKSSPYVTLLDKRLIALGFKRFYAGSKPGPYYGKSTGNAVKAYQVKYPQFQSNGKADTVCGPAQWAATFKGYKG</sequence>
<reference evidence="2 3" key="1">
    <citation type="journal article" date="2019" name="Int. J. Syst. Evol. Microbiol.">
        <title>Streptomyces cadmiisoli sp. nov., a novel actinomycete isolated from cadmium-contaminated soil.</title>
        <authorList>
            <person name="Li K."/>
            <person name="Tang X."/>
            <person name="Zhao J."/>
            <person name="Guo Y."/>
            <person name="Tang Y."/>
            <person name="Gao J."/>
        </authorList>
    </citation>
    <scope>NUCLEOTIDE SEQUENCE [LARGE SCALE GENOMIC DNA]</scope>
    <source>
        <strain evidence="2 3">ZFG47</strain>
    </source>
</reference>
<name>A0A2Z4J752_9ACTN</name>
<dbReference type="InterPro" id="IPR036365">
    <property type="entry name" value="PGBD-like_sf"/>
</dbReference>
<protein>
    <recommendedName>
        <fullName evidence="1">Peptidase C51 domain-containing protein</fullName>
    </recommendedName>
</protein>
<gene>
    <name evidence="2" type="ORF">DN051_32345</name>
</gene>
<accession>A0A2Z4J752</accession>
<dbReference type="InterPro" id="IPR036366">
    <property type="entry name" value="PGBDSf"/>
</dbReference>
<evidence type="ECO:0000259" key="1">
    <source>
        <dbReference type="Pfam" id="PF05257"/>
    </source>
</evidence>
<dbReference type="SUPFAM" id="SSF47090">
    <property type="entry name" value="PGBD-like"/>
    <property type="match status" value="1"/>
</dbReference>
<dbReference type="EMBL" id="CP030073">
    <property type="protein sequence ID" value="AWW40790.1"/>
    <property type="molecule type" value="Genomic_DNA"/>
</dbReference>
<dbReference type="Gene3D" id="1.10.101.10">
    <property type="entry name" value="PGBD-like superfamily/PGBD"/>
    <property type="match status" value="1"/>
</dbReference>
<dbReference type="InterPro" id="IPR007921">
    <property type="entry name" value="CHAP_dom"/>
</dbReference>
<dbReference type="Proteomes" id="UP000249616">
    <property type="component" value="Chromosome"/>
</dbReference>
<dbReference type="AlphaFoldDB" id="A0A2Z4J752"/>